<comment type="caution">
    <text evidence="2">The sequence shown here is derived from an EMBL/GenBank/DDBJ whole genome shotgun (WGS) entry which is preliminary data.</text>
</comment>
<dbReference type="EMBL" id="VCLA01000184">
    <property type="protein sequence ID" value="MQT04097.1"/>
    <property type="molecule type" value="Genomic_DNA"/>
</dbReference>
<gene>
    <name evidence="2" type="ORF">FF041_29175</name>
</gene>
<protein>
    <submittedName>
        <fullName evidence="2">Uncharacterized protein</fullName>
    </submittedName>
</protein>
<dbReference type="AlphaFoldDB" id="A0A646KPW0"/>
<accession>A0A646KPW0</accession>
<feature type="compositionally biased region" description="Low complexity" evidence="1">
    <location>
        <begin position="174"/>
        <end position="189"/>
    </location>
</feature>
<feature type="region of interest" description="Disordered" evidence="1">
    <location>
        <begin position="143"/>
        <end position="190"/>
    </location>
</feature>
<reference evidence="2 3" key="1">
    <citation type="submission" date="2019-05" db="EMBL/GenBank/DDBJ databases">
        <title>Comparative genomics and metabolomics analyses of clavulanic acid producing Streptomyces species provides insight into specialized metabolism and evolution of beta-lactam biosynthetic gene clusters.</title>
        <authorList>
            <person name="Moore M.A."/>
            <person name="Cruz-Morales P."/>
            <person name="Barona Gomez F."/>
            <person name="Kapil T."/>
        </authorList>
    </citation>
    <scope>NUCLEOTIDE SEQUENCE [LARGE SCALE GENOMIC DNA]</scope>
    <source>
        <strain evidence="2 3">NRRL 5741</strain>
    </source>
</reference>
<organism evidence="2 3">
    <name type="scientific">Streptomyces jumonjinensis</name>
    <dbReference type="NCBI Taxonomy" id="1945"/>
    <lineage>
        <taxon>Bacteria</taxon>
        <taxon>Bacillati</taxon>
        <taxon>Actinomycetota</taxon>
        <taxon>Actinomycetes</taxon>
        <taxon>Kitasatosporales</taxon>
        <taxon>Streptomycetaceae</taxon>
        <taxon>Streptomyces</taxon>
    </lineage>
</organism>
<evidence type="ECO:0000313" key="3">
    <source>
        <dbReference type="Proteomes" id="UP000419138"/>
    </source>
</evidence>
<dbReference type="Proteomes" id="UP000419138">
    <property type="component" value="Unassembled WGS sequence"/>
</dbReference>
<sequence>MPEEPTPLFVELADRLATALEDWAACFREATDGRQRASRQGVVRALDLERQALERAGRRAPRKIDGPLLSYWAKGADQLRPGVKRNRFPAVEDCEAIGRALAGKAPESARRLPGIGREIVSLAGRLETEAGTDWREEVIRWRENRTAPGTGPVAAQGAAGRQLQRPADAPDTVSPSAAEQPAPAAAPQRAHAHILRPARWRAALIAVVLTAAAATGIRFAAWDHDDAGRLAPALSTPAPLALTCSADWRPIPQAFLSLKPCLERKGNKLFISAKVKAVPEGDLLPQQNAVVWLWLMREDRAAEAKGSFLSTRHESTLRRCPIPMHRDGRITVCGPFPVSLPAREGTYTTSTEARLRDAVHPPGWTDPAFAGTQGAKLVWQGTG</sequence>
<dbReference type="RefSeq" id="WP_153525540.1">
    <property type="nucleotide sequence ID" value="NZ_JBEPDZ010000043.1"/>
</dbReference>
<proteinExistence type="predicted"/>
<name>A0A646KPW0_STRJU</name>
<evidence type="ECO:0000256" key="1">
    <source>
        <dbReference type="SAM" id="MobiDB-lite"/>
    </source>
</evidence>
<evidence type="ECO:0000313" key="2">
    <source>
        <dbReference type="EMBL" id="MQT04097.1"/>
    </source>
</evidence>
<feature type="compositionally biased region" description="Low complexity" evidence="1">
    <location>
        <begin position="154"/>
        <end position="167"/>
    </location>
</feature>
<dbReference type="OrthoDB" id="4125785at2"/>
<keyword evidence="3" id="KW-1185">Reference proteome</keyword>